<comment type="caution">
    <text evidence="6">The sequence shown here is derived from an EMBL/GenBank/DDBJ whole genome shotgun (WGS) entry which is preliminary data.</text>
</comment>
<dbReference type="Gene3D" id="2.60.40.10">
    <property type="entry name" value="Immunoglobulins"/>
    <property type="match status" value="1"/>
</dbReference>
<dbReference type="GO" id="GO:0009044">
    <property type="term" value="F:xylan 1,4-beta-xylosidase activity"/>
    <property type="evidence" value="ECO:0007669"/>
    <property type="project" value="InterPro"/>
</dbReference>
<dbReference type="SMART" id="SM01217">
    <property type="entry name" value="Fn3_like"/>
    <property type="match status" value="1"/>
</dbReference>
<evidence type="ECO:0000313" key="7">
    <source>
        <dbReference type="Proteomes" id="UP001347796"/>
    </source>
</evidence>
<evidence type="ECO:0000313" key="6">
    <source>
        <dbReference type="EMBL" id="KAK6187929.1"/>
    </source>
</evidence>
<dbReference type="PRINTS" id="PR00133">
    <property type="entry name" value="GLHYDRLASE3"/>
</dbReference>
<evidence type="ECO:0000259" key="5">
    <source>
        <dbReference type="SMART" id="SM01217"/>
    </source>
</evidence>
<keyword evidence="7" id="KW-1185">Reference proteome</keyword>
<dbReference type="InterPro" id="IPR001764">
    <property type="entry name" value="Glyco_hydro_3_N"/>
</dbReference>
<dbReference type="SUPFAM" id="SSF52279">
    <property type="entry name" value="Beta-D-glucan exohydrolase, C-terminal domain"/>
    <property type="match status" value="1"/>
</dbReference>
<dbReference type="Gene3D" id="3.40.50.1700">
    <property type="entry name" value="Glycoside hydrolase family 3 C-terminal domain"/>
    <property type="match status" value="1"/>
</dbReference>
<dbReference type="GO" id="GO:0045493">
    <property type="term" value="P:xylan catabolic process"/>
    <property type="evidence" value="ECO:0007669"/>
    <property type="project" value="InterPro"/>
</dbReference>
<dbReference type="AlphaFoldDB" id="A0AAN8K6T2"/>
<protein>
    <recommendedName>
        <fullName evidence="5">Fibronectin type III-like domain-containing protein</fullName>
    </recommendedName>
</protein>
<dbReference type="EMBL" id="JAZGQO010000004">
    <property type="protein sequence ID" value="KAK6187929.1"/>
    <property type="molecule type" value="Genomic_DNA"/>
</dbReference>
<accession>A0AAN8K6T2</accession>
<organism evidence="6 7">
    <name type="scientific">Patella caerulea</name>
    <name type="common">Rayed Mediterranean limpet</name>
    <dbReference type="NCBI Taxonomy" id="87958"/>
    <lineage>
        <taxon>Eukaryota</taxon>
        <taxon>Metazoa</taxon>
        <taxon>Spiralia</taxon>
        <taxon>Lophotrochozoa</taxon>
        <taxon>Mollusca</taxon>
        <taxon>Gastropoda</taxon>
        <taxon>Patellogastropoda</taxon>
        <taxon>Patelloidea</taxon>
        <taxon>Patellidae</taxon>
        <taxon>Patella</taxon>
    </lineage>
</organism>
<sequence length="741" mass="81761">MKVCLVLLVVSLALCNGFPDFPFYNVSLTWEERVDDLVSRLTIPEMVGQMSKGTGGTDAIPRLGIQPYEWWTECLRGDVQGGGTGYAEALGLAAAFSTQLIYDVARATAIEVRAQNTIFSKEGKYGLGTGLSCFSPVINIMRDSRWGRNEETYGEDPYFSGEYAAAFVQGLQGDHPRYLLTSAGCKHFDAYAGPESIPVSRFGFDAEVSIRDWRTTFLPAFRSCVKAGTYNIMCSYNRINGIPACANKELLIDILREEWGFKGYVISDDGAIENIITHHHYLNNSVDTVAACINAGCNIELGPHDNNVYDSMGEAISEGKILESRVRELMKPVWYTRMRLGEFDPPEMNPYKQLNASSVVQSPEHRQLAIQTAMKTLVLLKNDNNFLPVKTAFVDKLAIVGPAANNTSVQTGNYSPRVDPRYTTTPLQNLTRLGKNGDVRFSDGCNGDTSCTNYDQAGIIKAVTGADFVIVCLGLGNAIEKEGHDRATIDLPGKQLQLLQDAVNNSPANSPVLLILFNAGPVDITWADSNPKVVAIVEAFYPSQATGSALFNLLTMTGPDSIPAARLPFTWPMHESQLPPMMNYSMEGRTYRYLNYDPLYPYGYGLSYTNFTYSNLQFSQSVLAGNDVEGSVDVYNSGQISADEVIQVYINWQNSPVPTPKLQLVDFKRQYIIAQNKIRVTFRVKGESMAVWMEDNSGWMVYSGPYGIFVGGQQPNQKKSVGSNVLAGTFSVTETKFLGKY</sequence>
<dbReference type="InterPro" id="IPR026891">
    <property type="entry name" value="Fn3-like"/>
</dbReference>
<dbReference type="InterPro" id="IPR013783">
    <property type="entry name" value="Ig-like_fold"/>
</dbReference>
<dbReference type="InterPro" id="IPR036962">
    <property type="entry name" value="Glyco_hydro_3_N_sf"/>
</dbReference>
<dbReference type="GO" id="GO:0046556">
    <property type="term" value="F:alpha-L-arabinofuranosidase activity"/>
    <property type="evidence" value="ECO:0007669"/>
    <property type="project" value="TreeGrafter"/>
</dbReference>
<evidence type="ECO:0000256" key="4">
    <source>
        <dbReference type="SAM" id="SignalP"/>
    </source>
</evidence>
<dbReference type="PANTHER" id="PTHR42721:SF42">
    <property type="entry name" value="FIBRONECTIN TYPE III-LIKE DOMAIN-CONTAINING PROTEIN"/>
    <property type="match status" value="1"/>
</dbReference>
<dbReference type="Proteomes" id="UP001347796">
    <property type="component" value="Unassembled WGS sequence"/>
</dbReference>
<dbReference type="InterPro" id="IPR036881">
    <property type="entry name" value="Glyco_hydro_3_C_sf"/>
</dbReference>
<dbReference type="InterPro" id="IPR017853">
    <property type="entry name" value="GH"/>
</dbReference>
<dbReference type="PANTHER" id="PTHR42721">
    <property type="entry name" value="SUGAR HYDROLASE-RELATED"/>
    <property type="match status" value="1"/>
</dbReference>
<evidence type="ECO:0000256" key="3">
    <source>
        <dbReference type="ARBA" id="ARBA00023295"/>
    </source>
</evidence>
<dbReference type="GO" id="GO:0031222">
    <property type="term" value="P:arabinan catabolic process"/>
    <property type="evidence" value="ECO:0007669"/>
    <property type="project" value="TreeGrafter"/>
</dbReference>
<keyword evidence="3" id="KW-0326">Glycosidase</keyword>
<dbReference type="Pfam" id="PF01915">
    <property type="entry name" value="Glyco_hydro_3_C"/>
    <property type="match status" value="1"/>
</dbReference>
<dbReference type="Gene3D" id="3.20.20.300">
    <property type="entry name" value="Glycoside hydrolase, family 3, N-terminal domain"/>
    <property type="match status" value="1"/>
</dbReference>
<evidence type="ECO:0000256" key="2">
    <source>
        <dbReference type="ARBA" id="ARBA00022801"/>
    </source>
</evidence>
<feature type="signal peptide" evidence="4">
    <location>
        <begin position="1"/>
        <end position="17"/>
    </location>
</feature>
<dbReference type="Pfam" id="PF14310">
    <property type="entry name" value="Fn3-like"/>
    <property type="match status" value="1"/>
</dbReference>
<name>A0AAN8K6T2_PATCE</name>
<dbReference type="InterPro" id="IPR044993">
    <property type="entry name" value="BXL"/>
</dbReference>
<dbReference type="SUPFAM" id="SSF51445">
    <property type="entry name" value="(Trans)glycosidases"/>
    <property type="match status" value="1"/>
</dbReference>
<dbReference type="Pfam" id="PF00933">
    <property type="entry name" value="Glyco_hydro_3"/>
    <property type="match status" value="1"/>
</dbReference>
<feature type="chain" id="PRO_5042935650" description="Fibronectin type III-like domain-containing protein" evidence="4">
    <location>
        <begin position="18"/>
        <end position="741"/>
    </location>
</feature>
<gene>
    <name evidence="6" type="ORF">SNE40_005848</name>
</gene>
<reference evidence="6 7" key="1">
    <citation type="submission" date="2024-01" db="EMBL/GenBank/DDBJ databases">
        <title>The genome of the rayed Mediterranean limpet Patella caerulea (Linnaeus, 1758).</title>
        <authorList>
            <person name="Anh-Thu Weber A."/>
            <person name="Halstead-Nussloch G."/>
        </authorList>
    </citation>
    <scope>NUCLEOTIDE SEQUENCE [LARGE SCALE GENOMIC DNA]</scope>
    <source>
        <strain evidence="6">AATW-2023a</strain>
        <tissue evidence="6">Whole specimen</tissue>
    </source>
</reference>
<proteinExistence type="predicted"/>
<keyword evidence="1 4" id="KW-0732">Signal</keyword>
<feature type="domain" description="Fibronectin type III-like" evidence="5">
    <location>
        <begin position="644"/>
        <end position="714"/>
    </location>
</feature>
<evidence type="ECO:0000256" key="1">
    <source>
        <dbReference type="ARBA" id="ARBA00022729"/>
    </source>
</evidence>
<dbReference type="InterPro" id="IPR002772">
    <property type="entry name" value="Glyco_hydro_3_C"/>
</dbReference>
<keyword evidence="2" id="KW-0378">Hydrolase</keyword>